<feature type="transmembrane region" description="Helical" evidence="1">
    <location>
        <begin position="65"/>
        <end position="88"/>
    </location>
</feature>
<evidence type="ECO:0000313" key="3">
    <source>
        <dbReference type="Proteomes" id="UP000467124"/>
    </source>
</evidence>
<keyword evidence="1" id="KW-0812">Transmembrane</keyword>
<reference evidence="2 3" key="1">
    <citation type="journal article" date="2019" name="Nat. Commun.">
        <title>The antimicrobial potential of Streptomyces from insect microbiomes.</title>
        <authorList>
            <person name="Chevrette M.G."/>
            <person name="Carlson C.M."/>
            <person name="Ortega H.E."/>
            <person name="Thomas C."/>
            <person name="Ananiev G.E."/>
            <person name="Barns K.J."/>
            <person name="Book A.J."/>
            <person name="Cagnazzo J."/>
            <person name="Carlos C."/>
            <person name="Flanigan W."/>
            <person name="Grubbs K.J."/>
            <person name="Horn H.A."/>
            <person name="Hoffmann F.M."/>
            <person name="Klassen J.L."/>
            <person name="Knack J.J."/>
            <person name="Lewin G.R."/>
            <person name="McDonald B.R."/>
            <person name="Muller L."/>
            <person name="Melo W.G.P."/>
            <person name="Pinto-Tomas A.A."/>
            <person name="Schmitz A."/>
            <person name="Wendt-Pienkowski E."/>
            <person name="Wildman S."/>
            <person name="Zhao M."/>
            <person name="Zhang F."/>
            <person name="Bugni T.S."/>
            <person name="Andes D.R."/>
            <person name="Pupo M.T."/>
            <person name="Currie C.R."/>
        </authorList>
    </citation>
    <scope>NUCLEOTIDE SEQUENCE [LARGE SCALE GENOMIC DNA]</scope>
    <source>
        <strain evidence="2 3">SID5840</strain>
    </source>
</reference>
<keyword evidence="1" id="KW-1133">Transmembrane helix</keyword>
<dbReference type="AlphaFoldDB" id="A0A7K2ITL2"/>
<name>A0A7K2ITL2_9ACTN</name>
<dbReference type="EMBL" id="WWHY01000001">
    <property type="protein sequence ID" value="MYR33308.1"/>
    <property type="molecule type" value="Genomic_DNA"/>
</dbReference>
<dbReference type="Proteomes" id="UP000467124">
    <property type="component" value="Unassembled WGS sequence"/>
</dbReference>
<feature type="transmembrane region" description="Helical" evidence="1">
    <location>
        <begin position="124"/>
        <end position="146"/>
    </location>
</feature>
<evidence type="ECO:0000313" key="2">
    <source>
        <dbReference type="EMBL" id="MYR33308.1"/>
    </source>
</evidence>
<organism evidence="2 3">
    <name type="scientific">Nocardiopsis alba</name>
    <dbReference type="NCBI Taxonomy" id="53437"/>
    <lineage>
        <taxon>Bacteria</taxon>
        <taxon>Bacillati</taxon>
        <taxon>Actinomycetota</taxon>
        <taxon>Actinomycetes</taxon>
        <taxon>Streptosporangiales</taxon>
        <taxon>Nocardiopsidaceae</taxon>
        <taxon>Nocardiopsis</taxon>
    </lineage>
</organism>
<proteinExistence type="predicted"/>
<accession>A0A7K2ITL2</accession>
<dbReference type="OMA" id="WYRETEY"/>
<sequence>MSPRPGTITAIQVILYIRATLGVLSLLAVLTGWGPTSGSEVWRVTWDTAVFDVVPELQAEGYPGLYTGAFVSSLMAVVELIAFEFYVASTLGRGGRRTRLLVRITAVFGCVGAALALFSGGDFAPLLILMIVVLVLNESASAEDWYRETEYPTPRRGTV</sequence>
<feature type="transmembrane region" description="Helical" evidence="1">
    <location>
        <begin position="12"/>
        <end position="33"/>
    </location>
</feature>
<protein>
    <submittedName>
        <fullName evidence="2">Uncharacterized protein</fullName>
    </submittedName>
</protein>
<feature type="transmembrane region" description="Helical" evidence="1">
    <location>
        <begin position="100"/>
        <end position="118"/>
    </location>
</feature>
<keyword evidence="1" id="KW-0472">Membrane</keyword>
<gene>
    <name evidence="2" type="ORF">GTW20_13810</name>
</gene>
<comment type="caution">
    <text evidence="2">The sequence shown here is derived from an EMBL/GenBank/DDBJ whole genome shotgun (WGS) entry which is preliminary data.</text>
</comment>
<evidence type="ECO:0000256" key="1">
    <source>
        <dbReference type="SAM" id="Phobius"/>
    </source>
</evidence>
<dbReference type="RefSeq" id="WP_014910959.1">
    <property type="nucleotide sequence ID" value="NZ_JBEYGU010000192.1"/>
</dbReference>